<dbReference type="InterPro" id="IPR012944">
    <property type="entry name" value="SusD_RagB_dom"/>
</dbReference>
<evidence type="ECO:0000259" key="7">
    <source>
        <dbReference type="Pfam" id="PF07980"/>
    </source>
</evidence>
<feature type="domain" description="RagB/SusD" evidence="7">
    <location>
        <begin position="365"/>
        <end position="449"/>
    </location>
</feature>
<dbReference type="PROSITE" id="PS51257">
    <property type="entry name" value="PROKAR_LIPOPROTEIN"/>
    <property type="match status" value="1"/>
</dbReference>
<comment type="caution">
    <text evidence="9">The sequence shown here is derived from an EMBL/GenBank/DDBJ whole genome shotgun (WGS) entry which is preliminary data.</text>
</comment>
<sequence length="484" mass="55460">MLHFKRNMKNNLYFTLCCIACLLSMISCKKFLDVYPEDRFLQKQVFDNENAVNSALNGIYLNMAKSTLYGSQLSMLDLDIMAQYYNSNLNTGILASYNYTSTTTLSSFSSIWQSAYRTILNANSFIEQIRQTEGVIDNNRKDIVLGEAYAIRAYLHFDMLRLFGPVYTTDSLQLSIPYMTIPTDQIQSLLPANAVMDSVIRDLDRALVLLKNDPVRKEGVTELQNTDAISNFYRMRNRRFNYYAVMGVKARVLLYRKDYKGALSTAKAVIGEAGKYFPWSPATSSMPGATNPDRSFSSEIILGFQNANMYNQHRDFFNVSLYDNRIIAPIPQRLDEIYEKLVNDYRYRVDWRDGGSAGKTYKTFIKYEDINQQNVSFRGFQSLLRLSELYYIAAECETDPAQAIVFLNTVRINRGLPDLKAGANVTAELFKEYRKEFWGEGQTFFYFKRRALTGIPSGSADGFTIKMNAVKYVVPLPLAEIQNR</sequence>
<evidence type="ECO:0000259" key="8">
    <source>
        <dbReference type="Pfam" id="PF14322"/>
    </source>
</evidence>
<dbReference type="SUPFAM" id="SSF48452">
    <property type="entry name" value="TPR-like"/>
    <property type="match status" value="1"/>
</dbReference>
<evidence type="ECO:0000256" key="5">
    <source>
        <dbReference type="ARBA" id="ARBA00023237"/>
    </source>
</evidence>
<proteinExistence type="inferred from homology"/>
<organism evidence="9 10">
    <name type="scientific">Sphingobacterium spiritivorum ATCC 33300</name>
    <dbReference type="NCBI Taxonomy" id="525372"/>
    <lineage>
        <taxon>Bacteria</taxon>
        <taxon>Pseudomonadati</taxon>
        <taxon>Bacteroidota</taxon>
        <taxon>Sphingobacteriia</taxon>
        <taxon>Sphingobacteriales</taxon>
        <taxon>Sphingobacteriaceae</taxon>
        <taxon>Sphingobacterium</taxon>
    </lineage>
</organism>
<evidence type="ECO:0008006" key="11">
    <source>
        <dbReference type="Google" id="ProtNLM"/>
    </source>
</evidence>
<evidence type="ECO:0000313" key="9">
    <source>
        <dbReference type="EMBL" id="EEI93623.1"/>
    </source>
</evidence>
<dbReference type="InterPro" id="IPR033985">
    <property type="entry name" value="SusD-like_N"/>
</dbReference>
<protein>
    <recommendedName>
        <fullName evidence="11">SusD-like N-terminal domain-containing protein</fullName>
    </recommendedName>
</protein>
<keyword evidence="3 6" id="KW-0732">Signal</keyword>
<dbReference type="GO" id="GO:0009279">
    <property type="term" value="C:cell outer membrane"/>
    <property type="evidence" value="ECO:0007669"/>
    <property type="project" value="UniProtKB-SubCell"/>
</dbReference>
<keyword evidence="5" id="KW-0998">Cell outer membrane</keyword>
<dbReference type="AlphaFoldDB" id="C2FTZ3"/>
<dbReference type="InterPro" id="IPR011990">
    <property type="entry name" value="TPR-like_helical_dom_sf"/>
</dbReference>
<accession>C2FTZ3</accession>
<dbReference type="HOGENOM" id="CLU_015553_3_5_10"/>
<gene>
    <name evidence="9" type="ORF">HMPREF0765_0775</name>
</gene>
<evidence type="ECO:0000256" key="6">
    <source>
        <dbReference type="SAM" id="SignalP"/>
    </source>
</evidence>
<evidence type="ECO:0000313" key="10">
    <source>
        <dbReference type="Proteomes" id="UP000006241"/>
    </source>
</evidence>
<dbReference type="Pfam" id="PF14322">
    <property type="entry name" value="SusD-like_3"/>
    <property type="match status" value="1"/>
</dbReference>
<evidence type="ECO:0000256" key="4">
    <source>
        <dbReference type="ARBA" id="ARBA00023136"/>
    </source>
</evidence>
<reference evidence="9 10" key="1">
    <citation type="submission" date="2009-01" db="EMBL/GenBank/DDBJ databases">
        <authorList>
            <person name="Qin X."/>
            <person name="Bachman B."/>
            <person name="Battles P."/>
            <person name="Bell A."/>
            <person name="Bess C."/>
            <person name="Bickham C."/>
            <person name="Chaboub L."/>
            <person name="Chen D."/>
            <person name="Coyle M."/>
            <person name="Deiros D.R."/>
            <person name="Dinh H."/>
            <person name="Forbes L."/>
            <person name="Fowler G."/>
            <person name="Francisco L."/>
            <person name="Fu Q."/>
            <person name="Gubbala S."/>
            <person name="Hale W."/>
            <person name="Han Y."/>
            <person name="Hemphill L."/>
            <person name="Highlander S.K."/>
            <person name="Hirani K."/>
            <person name="Hogues M."/>
            <person name="Jackson L."/>
            <person name="Jakkamsetti A."/>
            <person name="Javaid M."/>
            <person name="Jiang H."/>
            <person name="Korchina V."/>
            <person name="Kovar C."/>
            <person name="Lara F."/>
            <person name="Lee S."/>
            <person name="Mata R."/>
            <person name="Mathew T."/>
            <person name="Moen C."/>
            <person name="Morales K."/>
            <person name="Munidasa M."/>
            <person name="Nazareth L."/>
            <person name="Ngo R."/>
            <person name="Nguyen L."/>
            <person name="Okwuonu G."/>
            <person name="Ongeri F."/>
            <person name="Patil S."/>
            <person name="Petrosino J."/>
            <person name="Pham C."/>
            <person name="Pham P."/>
            <person name="Pu L.-L."/>
            <person name="Puazo M."/>
            <person name="Raj R."/>
            <person name="Reid J."/>
            <person name="Rouhana J."/>
            <person name="Saada N."/>
            <person name="Shang Y."/>
            <person name="Simmons D."/>
            <person name="Thornton R."/>
            <person name="Warren J."/>
            <person name="Weissenberger G."/>
            <person name="Zhang J."/>
            <person name="Zhang L."/>
            <person name="Zhou C."/>
            <person name="Zhu D."/>
            <person name="Muzny D."/>
            <person name="Worley K."/>
            <person name="Gibbs R."/>
        </authorList>
    </citation>
    <scope>NUCLEOTIDE SEQUENCE [LARGE SCALE GENOMIC DNA]</scope>
    <source>
        <strain evidence="9 10">ATCC 33300</strain>
    </source>
</reference>
<dbReference type="Gene3D" id="1.25.40.390">
    <property type="match status" value="1"/>
</dbReference>
<keyword evidence="4" id="KW-0472">Membrane</keyword>
<feature type="domain" description="SusD-like N-terminal" evidence="8">
    <location>
        <begin position="30"/>
        <end position="214"/>
    </location>
</feature>
<dbReference type="Pfam" id="PF07980">
    <property type="entry name" value="SusD_RagB"/>
    <property type="match status" value="1"/>
</dbReference>
<comment type="subcellular location">
    <subcellularLocation>
        <location evidence="1">Cell outer membrane</location>
    </subcellularLocation>
</comment>
<feature type="signal peptide" evidence="6">
    <location>
        <begin position="1"/>
        <end position="29"/>
    </location>
</feature>
<dbReference type="Proteomes" id="UP000006241">
    <property type="component" value="Unassembled WGS sequence"/>
</dbReference>
<name>C2FTZ3_SPHSI</name>
<feature type="chain" id="PRO_5002913802" description="SusD-like N-terminal domain-containing protein" evidence="6">
    <location>
        <begin position="30"/>
        <end position="484"/>
    </location>
</feature>
<evidence type="ECO:0000256" key="2">
    <source>
        <dbReference type="ARBA" id="ARBA00006275"/>
    </source>
</evidence>
<comment type="similarity">
    <text evidence="2">Belongs to the SusD family.</text>
</comment>
<evidence type="ECO:0000256" key="1">
    <source>
        <dbReference type="ARBA" id="ARBA00004442"/>
    </source>
</evidence>
<dbReference type="EMBL" id="ACHB01000018">
    <property type="protein sequence ID" value="EEI93623.1"/>
    <property type="molecule type" value="Genomic_DNA"/>
</dbReference>
<evidence type="ECO:0000256" key="3">
    <source>
        <dbReference type="ARBA" id="ARBA00022729"/>
    </source>
</evidence>